<dbReference type="InterPro" id="IPR036322">
    <property type="entry name" value="WD40_repeat_dom_sf"/>
</dbReference>
<name>A0A4P9YXB4_9FUNG</name>
<dbReference type="EMBL" id="KZ990086">
    <property type="protein sequence ID" value="RKP24687.1"/>
    <property type="molecule type" value="Genomic_DNA"/>
</dbReference>
<feature type="repeat" description="WD" evidence="6">
    <location>
        <begin position="367"/>
        <end position="408"/>
    </location>
</feature>
<dbReference type="GO" id="GO:0000028">
    <property type="term" value="P:ribosomal small subunit assembly"/>
    <property type="evidence" value="ECO:0007669"/>
    <property type="project" value="TreeGrafter"/>
</dbReference>
<feature type="domain" description="Small-subunit processome Utp12" evidence="8">
    <location>
        <begin position="785"/>
        <end position="890"/>
    </location>
</feature>
<proteinExistence type="inferred from homology"/>
<dbReference type="GO" id="GO:0000462">
    <property type="term" value="P:maturation of SSU-rRNA from tricistronic rRNA transcript (SSU-rRNA, 5.8S rRNA, LSU-rRNA)"/>
    <property type="evidence" value="ECO:0007669"/>
    <property type="project" value="TreeGrafter"/>
</dbReference>
<dbReference type="Pfam" id="PF00400">
    <property type="entry name" value="WD40"/>
    <property type="match status" value="5"/>
</dbReference>
<dbReference type="PROSITE" id="PS00678">
    <property type="entry name" value="WD_REPEATS_1"/>
    <property type="match status" value="1"/>
</dbReference>
<keyword evidence="10" id="KW-1185">Reference proteome</keyword>
<dbReference type="PANTHER" id="PTHR19858">
    <property type="entry name" value="WD40 REPEAT PROTEIN"/>
    <property type="match status" value="1"/>
</dbReference>
<dbReference type="AlphaFoldDB" id="A0A4P9YXB4"/>
<evidence type="ECO:0000256" key="1">
    <source>
        <dbReference type="ARBA" id="ARBA00004604"/>
    </source>
</evidence>
<dbReference type="InterPro" id="IPR011047">
    <property type="entry name" value="Quinoprotein_ADH-like_sf"/>
</dbReference>
<feature type="compositionally biased region" description="Acidic residues" evidence="7">
    <location>
        <begin position="233"/>
        <end position="248"/>
    </location>
</feature>
<evidence type="ECO:0000256" key="7">
    <source>
        <dbReference type="SAM" id="MobiDB-lite"/>
    </source>
</evidence>
<evidence type="ECO:0000256" key="2">
    <source>
        <dbReference type="ARBA" id="ARBA00010226"/>
    </source>
</evidence>
<evidence type="ECO:0000259" key="8">
    <source>
        <dbReference type="Pfam" id="PF04003"/>
    </source>
</evidence>
<dbReference type="OrthoDB" id="3142434at2759"/>
<accession>A0A4P9YXB4</accession>
<dbReference type="SUPFAM" id="SSF50998">
    <property type="entry name" value="Quinoprotein alcohol dehydrogenase-like"/>
    <property type="match status" value="1"/>
</dbReference>
<evidence type="ECO:0000256" key="3">
    <source>
        <dbReference type="ARBA" id="ARBA00022574"/>
    </source>
</evidence>
<dbReference type="SUPFAM" id="SSF50978">
    <property type="entry name" value="WD40 repeat-like"/>
    <property type="match status" value="1"/>
</dbReference>
<dbReference type="PANTHER" id="PTHR19858:SF0">
    <property type="entry name" value="PERIODIC TRYPTOPHAN PROTEIN 2 HOMOLOG"/>
    <property type="match status" value="1"/>
</dbReference>
<dbReference type="SMART" id="SM00320">
    <property type="entry name" value="WD40"/>
    <property type="match status" value="13"/>
</dbReference>
<evidence type="ECO:0000256" key="6">
    <source>
        <dbReference type="PROSITE-ProRule" id="PRU00221"/>
    </source>
</evidence>
<dbReference type="Proteomes" id="UP000278143">
    <property type="component" value="Unassembled WGS sequence"/>
</dbReference>
<dbReference type="PROSITE" id="PS50082">
    <property type="entry name" value="WD_REPEATS_2"/>
    <property type="match status" value="6"/>
</dbReference>
<dbReference type="Gene3D" id="2.130.10.10">
    <property type="entry name" value="YVTN repeat-like/Quinoprotein amine dehydrogenase"/>
    <property type="match status" value="3"/>
</dbReference>
<evidence type="ECO:0000313" key="9">
    <source>
        <dbReference type="EMBL" id="RKP24687.1"/>
    </source>
</evidence>
<feature type="repeat" description="WD" evidence="6">
    <location>
        <begin position="409"/>
        <end position="450"/>
    </location>
</feature>
<feature type="repeat" description="WD" evidence="6">
    <location>
        <begin position="495"/>
        <end position="528"/>
    </location>
</feature>
<dbReference type="InterPro" id="IPR015943">
    <property type="entry name" value="WD40/YVTN_repeat-like_dom_sf"/>
</dbReference>
<comment type="subcellular location">
    <subcellularLocation>
        <location evidence="1">Nucleus</location>
        <location evidence="1">Nucleolus</location>
    </subcellularLocation>
</comment>
<evidence type="ECO:0000256" key="5">
    <source>
        <dbReference type="ARBA" id="ARBA00023242"/>
    </source>
</evidence>
<dbReference type="GO" id="GO:0034388">
    <property type="term" value="C:Pwp2p-containing subcomplex of 90S preribosome"/>
    <property type="evidence" value="ECO:0007669"/>
    <property type="project" value="TreeGrafter"/>
</dbReference>
<comment type="similarity">
    <text evidence="2">Belongs to the WD repeat PWP2 family.</text>
</comment>
<dbReference type="Pfam" id="PF04003">
    <property type="entry name" value="Utp12"/>
    <property type="match status" value="1"/>
</dbReference>
<keyword evidence="5" id="KW-0539">Nucleus</keyword>
<dbReference type="InterPro" id="IPR020472">
    <property type="entry name" value="WD40_PAC1"/>
</dbReference>
<dbReference type="InterPro" id="IPR007148">
    <property type="entry name" value="SSU_processome_Utp12"/>
</dbReference>
<dbReference type="PRINTS" id="PR00320">
    <property type="entry name" value="GPROTEINBRPT"/>
</dbReference>
<dbReference type="InterPro" id="IPR019775">
    <property type="entry name" value="WD40_repeat_CS"/>
</dbReference>
<feature type="region of interest" description="Disordered" evidence="7">
    <location>
        <begin position="226"/>
        <end position="263"/>
    </location>
</feature>
<protein>
    <submittedName>
        <fullName evidence="9">WD40 repeat-like protein</fullName>
    </submittedName>
</protein>
<dbReference type="PROSITE" id="PS50294">
    <property type="entry name" value="WD_REPEATS_REGION"/>
    <property type="match status" value="5"/>
</dbReference>
<dbReference type="InterPro" id="IPR001680">
    <property type="entry name" value="WD40_rpt"/>
</dbReference>
<organism evidence="9 10">
    <name type="scientific">Syncephalis pseudoplumigaleata</name>
    <dbReference type="NCBI Taxonomy" id="1712513"/>
    <lineage>
        <taxon>Eukaryota</taxon>
        <taxon>Fungi</taxon>
        <taxon>Fungi incertae sedis</taxon>
        <taxon>Zoopagomycota</taxon>
        <taxon>Zoopagomycotina</taxon>
        <taxon>Zoopagomycetes</taxon>
        <taxon>Zoopagales</taxon>
        <taxon>Piptocephalidaceae</taxon>
        <taxon>Syncephalis</taxon>
    </lineage>
</organism>
<evidence type="ECO:0000256" key="4">
    <source>
        <dbReference type="ARBA" id="ARBA00022737"/>
    </source>
</evidence>
<evidence type="ECO:0000313" key="10">
    <source>
        <dbReference type="Proteomes" id="UP000278143"/>
    </source>
</evidence>
<keyword evidence="3 6" id="KW-0853">WD repeat</keyword>
<feature type="region of interest" description="Disordered" evidence="7">
    <location>
        <begin position="663"/>
        <end position="699"/>
    </location>
</feature>
<feature type="repeat" description="WD" evidence="6">
    <location>
        <begin position="140"/>
        <end position="174"/>
    </location>
</feature>
<reference evidence="10" key="1">
    <citation type="journal article" date="2018" name="Nat. Microbiol.">
        <title>Leveraging single-cell genomics to expand the fungal tree of life.</title>
        <authorList>
            <person name="Ahrendt S.R."/>
            <person name="Quandt C.A."/>
            <person name="Ciobanu D."/>
            <person name="Clum A."/>
            <person name="Salamov A."/>
            <person name="Andreopoulos B."/>
            <person name="Cheng J.F."/>
            <person name="Woyke T."/>
            <person name="Pelin A."/>
            <person name="Henrissat B."/>
            <person name="Reynolds N.K."/>
            <person name="Benny G.L."/>
            <person name="Smith M.E."/>
            <person name="James T.Y."/>
            <person name="Grigoriev I.V."/>
        </authorList>
    </citation>
    <scope>NUCLEOTIDE SEQUENCE [LARGE SCALE GENOMIC DNA]</scope>
    <source>
        <strain evidence="10">Benny S71-1</strain>
    </source>
</reference>
<dbReference type="CDD" id="cd00200">
    <property type="entry name" value="WD40"/>
    <property type="match status" value="1"/>
</dbReference>
<gene>
    <name evidence="9" type="ORF">SYNPS1DRAFT_33161</name>
</gene>
<sequence length="912" mass="102933">MKTNYKFANLCGTVYREGNLVFTKDGSTLLSPVGNRVSVFDLVNNQSYTLPCETKQNIAQIALSPNDALLLAIDQSGRAILVNFQRRVLLSEFNFKSPVRHVQFSPDGRFFAVTIGKQVQVWRAPGLNPEFAPFVHYRTYPGHFDDVTSIQWSPDSRYFVSGSKDMTCRLYSLDAIEGFGAVTLTGHKAAIVNAFFSKDQKTIYTISRDANLFAWRCKLKRRRYNSNKKDADTESDEEESDVDVDEEQAAAANAASQDTPTDADAARIADARNWKIAERRMFKQNYARVVCATFQPRNGLLCVGFASGVFGIWEMPDFNNIHTLSISQHRIDTCAVNHTGEWLAFGSAKLGQLLVWEWQSETYVLKQQGHYYDMDALAYAPDGQHIATGGADGKVKLWNSTSGFCFITFADHTAGVTAVEFVKQGQVVVSASLDGTVRAYDMTRYRNFRTFLAPEPKQFTSLACDPSGEIICAGTRDSFEIYVWSMQTGRLLDVLAGHEGPVSALAFSPTDNVLASGSWDRTVRTWDVFGRGRAVEVFQHQAEVLAIAYRPDGRHIAATTLNGEVTFWDAEHGRQLGVMDVRRDIALGRRQTDRRATDNRDADRYFNSICYTADGRSLLGGGNCRFVCLYDVDSRALLRRFELSRNFSYDGIRPMLNSKRMTEAGSTDLVDANATDSDDDEERRESKRRGRGMRTRRDEALPGVQAGDLSLRTVKPEMRTKAVRFSPTGRCWAAAATDGLVIFSLDDLAQFDPLELDMELTPEAVLESLHERAWLRAMAMAIRLNDVELIRRSYEAVPPSDIALVAKSLPIKYLERLLRFIAEELETSRHLHFHLLWSVALLNEHATYLRDHARHQLQPTMRALRKGLSRMHEALAKTCHENTYLIRYLLDERERMERLENDMAGMQLDNPL</sequence>
<dbReference type="GO" id="GO:0032040">
    <property type="term" value="C:small-subunit processome"/>
    <property type="evidence" value="ECO:0007669"/>
    <property type="project" value="TreeGrafter"/>
</dbReference>
<dbReference type="InterPro" id="IPR027145">
    <property type="entry name" value="PWP2"/>
</dbReference>
<feature type="repeat" description="WD" evidence="6">
    <location>
        <begin position="184"/>
        <end position="215"/>
    </location>
</feature>
<feature type="repeat" description="WD" evidence="6">
    <location>
        <begin position="537"/>
        <end position="578"/>
    </location>
</feature>
<keyword evidence="4" id="KW-0677">Repeat</keyword>
<feature type="compositionally biased region" description="Low complexity" evidence="7">
    <location>
        <begin position="249"/>
        <end position="263"/>
    </location>
</feature>